<dbReference type="EMBL" id="JALNTZ010000010">
    <property type="protein sequence ID" value="KAJ3640384.1"/>
    <property type="molecule type" value="Genomic_DNA"/>
</dbReference>
<feature type="compositionally biased region" description="Low complexity" evidence="1">
    <location>
        <begin position="7"/>
        <end position="19"/>
    </location>
</feature>
<evidence type="ECO:0000313" key="3">
    <source>
        <dbReference type="Proteomes" id="UP001168821"/>
    </source>
</evidence>
<evidence type="ECO:0000256" key="1">
    <source>
        <dbReference type="SAM" id="MobiDB-lite"/>
    </source>
</evidence>
<comment type="caution">
    <text evidence="2">The sequence shown here is derived from an EMBL/GenBank/DDBJ whole genome shotgun (WGS) entry which is preliminary data.</text>
</comment>
<dbReference type="Proteomes" id="UP001168821">
    <property type="component" value="Unassembled WGS sequence"/>
</dbReference>
<feature type="region of interest" description="Disordered" evidence="1">
    <location>
        <begin position="1"/>
        <end position="73"/>
    </location>
</feature>
<sequence>MSGTVVPPGRRLPSGRAPPGSGGGDLEPGGDPGGERGDGNDACTTVSTFNGAKKKRGGGDTVFRSGAAIPKPVQTRVDDPKVLTVGRRVELQTSHFSITKNQSQHFLTLWSSRQESSSFGAAARRSRIYPDPDFCRVQALV</sequence>
<evidence type="ECO:0000313" key="2">
    <source>
        <dbReference type="EMBL" id="KAJ3640384.1"/>
    </source>
</evidence>
<reference evidence="2" key="1">
    <citation type="journal article" date="2023" name="G3 (Bethesda)">
        <title>Whole genome assemblies of Zophobas morio and Tenebrio molitor.</title>
        <authorList>
            <person name="Kaur S."/>
            <person name="Stinson S.A."/>
            <person name="diCenzo G.C."/>
        </authorList>
    </citation>
    <scope>NUCLEOTIDE SEQUENCE</scope>
    <source>
        <strain evidence="2">QUZm001</strain>
    </source>
</reference>
<feature type="compositionally biased region" description="Gly residues" evidence="1">
    <location>
        <begin position="20"/>
        <end position="32"/>
    </location>
</feature>
<keyword evidence="3" id="KW-1185">Reference proteome</keyword>
<protein>
    <submittedName>
        <fullName evidence="2">Uncharacterized protein</fullName>
    </submittedName>
</protein>
<name>A0AA38HN65_9CUCU</name>
<proteinExistence type="predicted"/>
<dbReference type="AlphaFoldDB" id="A0AA38HN65"/>
<accession>A0AA38HN65</accession>
<gene>
    <name evidence="2" type="ORF">Zmor_003686</name>
</gene>
<organism evidence="2 3">
    <name type="scientific">Zophobas morio</name>
    <dbReference type="NCBI Taxonomy" id="2755281"/>
    <lineage>
        <taxon>Eukaryota</taxon>
        <taxon>Metazoa</taxon>
        <taxon>Ecdysozoa</taxon>
        <taxon>Arthropoda</taxon>
        <taxon>Hexapoda</taxon>
        <taxon>Insecta</taxon>
        <taxon>Pterygota</taxon>
        <taxon>Neoptera</taxon>
        <taxon>Endopterygota</taxon>
        <taxon>Coleoptera</taxon>
        <taxon>Polyphaga</taxon>
        <taxon>Cucujiformia</taxon>
        <taxon>Tenebrionidae</taxon>
        <taxon>Zophobas</taxon>
    </lineage>
</organism>